<dbReference type="InParanoid" id="A0A0D2J044"/>
<comment type="caution">
    <text evidence="2">The sequence shown here is derived from an EMBL/GenBank/DDBJ whole genome shotgun (WGS) entry which is preliminary data.</text>
</comment>
<reference evidence="2 3" key="1">
    <citation type="submission" date="2013-11" db="EMBL/GenBank/DDBJ databases">
        <title>Metagenomic analysis of a methanogenic consortium involved in long chain n-alkane degradation.</title>
        <authorList>
            <person name="Davidova I.A."/>
            <person name="Callaghan A.V."/>
            <person name="Wawrik B."/>
            <person name="Pruitt S."/>
            <person name="Marks C."/>
            <person name="Duncan K.E."/>
            <person name="Suflita J.M."/>
        </authorList>
    </citation>
    <scope>NUCLEOTIDE SEQUENCE [LARGE SCALE GENOMIC DNA]</scope>
    <source>
        <strain evidence="2 3">SPR</strain>
    </source>
</reference>
<dbReference type="OrthoDB" id="7245925at2"/>
<protein>
    <recommendedName>
        <fullName evidence="1">Xylose isomerase-like TIM barrel domain-containing protein</fullName>
    </recommendedName>
</protein>
<organism evidence="2 3">
    <name type="scientific">Dethiosulfatarculus sandiegensis</name>
    <dbReference type="NCBI Taxonomy" id="1429043"/>
    <lineage>
        <taxon>Bacteria</taxon>
        <taxon>Pseudomonadati</taxon>
        <taxon>Thermodesulfobacteriota</taxon>
        <taxon>Desulfarculia</taxon>
        <taxon>Desulfarculales</taxon>
        <taxon>Desulfarculaceae</taxon>
        <taxon>Dethiosulfatarculus</taxon>
    </lineage>
</organism>
<dbReference type="AlphaFoldDB" id="A0A0D2J044"/>
<name>A0A0D2J044_9BACT</name>
<dbReference type="EMBL" id="AZAC01000056">
    <property type="protein sequence ID" value="KIX11594.1"/>
    <property type="molecule type" value="Genomic_DNA"/>
</dbReference>
<accession>A0A0D2J044</accession>
<dbReference type="SUPFAM" id="SSF51658">
    <property type="entry name" value="Xylose isomerase-like"/>
    <property type="match status" value="1"/>
</dbReference>
<evidence type="ECO:0000259" key="1">
    <source>
        <dbReference type="Pfam" id="PF01261"/>
    </source>
</evidence>
<keyword evidence="3" id="KW-1185">Reference proteome</keyword>
<dbReference type="Gene3D" id="3.20.20.150">
    <property type="entry name" value="Divalent-metal-dependent TIM barrel enzymes"/>
    <property type="match status" value="1"/>
</dbReference>
<dbReference type="InterPro" id="IPR036237">
    <property type="entry name" value="Xyl_isomerase-like_sf"/>
</dbReference>
<dbReference type="Pfam" id="PF01261">
    <property type="entry name" value="AP_endonuc_2"/>
    <property type="match status" value="1"/>
</dbReference>
<evidence type="ECO:0000313" key="2">
    <source>
        <dbReference type="EMBL" id="KIX11594.1"/>
    </source>
</evidence>
<gene>
    <name evidence="2" type="ORF">X474_24940</name>
</gene>
<dbReference type="STRING" id="1429043.X474_24940"/>
<proteinExistence type="predicted"/>
<dbReference type="PANTHER" id="PTHR12110:SF21">
    <property type="entry name" value="XYLOSE ISOMERASE-LIKE TIM BARREL DOMAIN-CONTAINING PROTEIN"/>
    <property type="match status" value="1"/>
</dbReference>
<evidence type="ECO:0000313" key="3">
    <source>
        <dbReference type="Proteomes" id="UP000032233"/>
    </source>
</evidence>
<dbReference type="InterPro" id="IPR013022">
    <property type="entry name" value="Xyl_isomerase-like_TIM-brl"/>
</dbReference>
<dbReference type="RefSeq" id="WP_044352114.1">
    <property type="nucleotide sequence ID" value="NZ_AZAC01000056.1"/>
</dbReference>
<feature type="domain" description="Xylose isomerase-like TIM barrel" evidence="1">
    <location>
        <begin position="23"/>
        <end position="238"/>
    </location>
</feature>
<dbReference type="Proteomes" id="UP000032233">
    <property type="component" value="Unassembled WGS sequence"/>
</dbReference>
<dbReference type="PANTHER" id="PTHR12110">
    <property type="entry name" value="HYDROXYPYRUVATE ISOMERASE"/>
    <property type="match status" value="1"/>
</dbReference>
<sequence length="257" mass="29353">MNPSIGITSQIIHQAKWYKHIGKLGFDTIEINRQNSKLHFNLFFLEKVKRYMEGVDLSIHSGTKGIFQPNESFTKANLAILTAELDICRYLGAGQFVFHLNDGFCSAYNKKRLKEVITYSLDSGVQMLFESNSVLVAEHAYDILDSFPELGYVLDLGHLNNGHGQGKLGCSMESFISRIRDRVVYVHASNNCGKRDEHNGLEEGTLDWRHILDLLDLERVLKIIIEVRHAPMVTRTTMDLMHYLEGDLSRQRRRALG</sequence>
<dbReference type="InterPro" id="IPR050312">
    <property type="entry name" value="IolE/XylAMocC-like"/>
</dbReference>